<comment type="caution">
    <text evidence="3">The sequence shown here is derived from an EMBL/GenBank/DDBJ whole genome shotgun (WGS) entry which is preliminary data.</text>
</comment>
<feature type="region of interest" description="Disordered" evidence="1">
    <location>
        <begin position="18"/>
        <end position="38"/>
    </location>
</feature>
<evidence type="ECO:0000256" key="2">
    <source>
        <dbReference type="SAM" id="Phobius"/>
    </source>
</evidence>
<feature type="compositionally biased region" description="Polar residues" evidence="1">
    <location>
        <begin position="309"/>
        <end position="324"/>
    </location>
</feature>
<evidence type="ECO:0000313" key="3">
    <source>
        <dbReference type="EMBL" id="KAF4582138.1"/>
    </source>
</evidence>
<feature type="compositionally biased region" description="Polar residues" evidence="1">
    <location>
        <begin position="292"/>
        <end position="302"/>
    </location>
</feature>
<dbReference type="AlphaFoldDB" id="A0A8H4Q1W8"/>
<feature type="region of interest" description="Disordered" evidence="1">
    <location>
        <begin position="116"/>
        <end position="192"/>
    </location>
</feature>
<feature type="compositionally biased region" description="Low complexity" evidence="1">
    <location>
        <begin position="133"/>
        <end position="192"/>
    </location>
</feature>
<evidence type="ECO:0000256" key="1">
    <source>
        <dbReference type="SAM" id="MobiDB-lite"/>
    </source>
</evidence>
<sequence>MATSLPSSHHHLEAGLLSTGDDEKNTSLAPPPQPPRSMSTLRRLTLAIILGLLLGLGLSLAKDYTTGPCHSSVDRAVELQDRFDTADLLRRLLHSWFPAQNLGRSPVAPPVFAGLARRQDDGTGGSNATSRASTSFQPPTSTESSSSSTPSSTQDSSSSSEPSTVTTSSSVLSSSSQASSETTSASTLAPSSRLTDPVNNLDIPDNIVFDPRGNVLFSSRYVHDERSGSIDAIVLQCSSLHAFIIIFIFVSITIYTYNFSLLFPFHTSVVVVVVVFFFFFFSVITTSFQWQTPPMTSSVSTATKDESDSPTPTQSNRRTMTTGRVSTSSAVRMTWTTTLHNGGITTLTSTSWVDVVPSETAATSSRSKEAGLQNVAPAIKVDAALFAMMAAFAGAVLLV</sequence>
<feature type="transmembrane region" description="Helical" evidence="2">
    <location>
        <begin position="269"/>
        <end position="290"/>
    </location>
</feature>
<feature type="region of interest" description="Disordered" evidence="1">
    <location>
        <begin position="292"/>
        <end position="324"/>
    </location>
</feature>
<keyword evidence="2" id="KW-1133">Transmembrane helix</keyword>
<feature type="transmembrane region" description="Helical" evidence="2">
    <location>
        <begin position="378"/>
        <end position="398"/>
    </location>
</feature>
<evidence type="ECO:0000313" key="4">
    <source>
        <dbReference type="Proteomes" id="UP000562929"/>
    </source>
</evidence>
<dbReference type="OrthoDB" id="5427732at2759"/>
<keyword evidence="2" id="KW-0812">Transmembrane</keyword>
<dbReference type="EMBL" id="JAACLJ010000008">
    <property type="protein sequence ID" value="KAF4582138.1"/>
    <property type="molecule type" value="Genomic_DNA"/>
</dbReference>
<keyword evidence="2" id="KW-0472">Membrane</keyword>
<name>A0A8H4Q1W8_9HYPO</name>
<feature type="transmembrane region" description="Helical" evidence="2">
    <location>
        <begin position="239"/>
        <end position="257"/>
    </location>
</feature>
<proteinExistence type="predicted"/>
<organism evidence="3 4">
    <name type="scientific">Ophiocordyceps camponoti-floridani</name>
    <dbReference type="NCBI Taxonomy" id="2030778"/>
    <lineage>
        <taxon>Eukaryota</taxon>
        <taxon>Fungi</taxon>
        <taxon>Dikarya</taxon>
        <taxon>Ascomycota</taxon>
        <taxon>Pezizomycotina</taxon>
        <taxon>Sordariomycetes</taxon>
        <taxon>Hypocreomycetidae</taxon>
        <taxon>Hypocreales</taxon>
        <taxon>Ophiocordycipitaceae</taxon>
        <taxon>Ophiocordyceps</taxon>
    </lineage>
</organism>
<feature type="transmembrane region" description="Helical" evidence="2">
    <location>
        <begin position="44"/>
        <end position="61"/>
    </location>
</feature>
<reference evidence="3 4" key="1">
    <citation type="journal article" date="2020" name="G3 (Bethesda)">
        <title>Genetic Underpinnings of Host Manipulation by Ophiocordyceps as Revealed by Comparative Transcriptomics.</title>
        <authorList>
            <person name="Will I."/>
            <person name="Das B."/>
            <person name="Trinh T."/>
            <person name="Brachmann A."/>
            <person name="Ohm R.A."/>
            <person name="de Bekker C."/>
        </authorList>
    </citation>
    <scope>NUCLEOTIDE SEQUENCE [LARGE SCALE GENOMIC DNA]</scope>
    <source>
        <strain evidence="3 4">EC05</strain>
    </source>
</reference>
<dbReference type="Proteomes" id="UP000562929">
    <property type="component" value="Unassembled WGS sequence"/>
</dbReference>
<accession>A0A8H4Q1W8</accession>
<gene>
    <name evidence="3" type="ORF">GQ602_006762</name>
</gene>
<keyword evidence="4" id="KW-1185">Reference proteome</keyword>
<protein>
    <submittedName>
        <fullName evidence="3">Vta1 like domain-containing protein</fullName>
    </submittedName>
</protein>